<evidence type="ECO:0000313" key="2">
    <source>
        <dbReference type="Proteomes" id="UP001595897"/>
    </source>
</evidence>
<dbReference type="Pfam" id="PF04820">
    <property type="entry name" value="Trp_halogenase"/>
    <property type="match status" value="1"/>
</dbReference>
<dbReference type="PANTHER" id="PTHR43747:SF4">
    <property type="entry name" value="FLAVIN-DEPENDENT TRYPTOPHAN HALOGENASE"/>
    <property type="match status" value="1"/>
</dbReference>
<dbReference type="Gene3D" id="3.50.50.60">
    <property type="entry name" value="FAD/NAD(P)-binding domain"/>
    <property type="match status" value="1"/>
</dbReference>
<protein>
    <submittedName>
        <fullName evidence="1">Tryptophan halogenase family protein</fullName>
        <ecNumber evidence="1">1.14.19.-</ecNumber>
    </submittedName>
</protein>
<keyword evidence="2" id="KW-1185">Reference proteome</keyword>
<proteinExistence type="predicted"/>
<dbReference type="Proteomes" id="UP001595897">
    <property type="component" value="Unassembled WGS sequence"/>
</dbReference>
<dbReference type="InterPro" id="IPR033856">
    <property type="entry name" value="Trp_halogen"/>
</dbReference>
<reference evidence="2" key="1">
    <citation type="journal article" date="2019" name="Int. J. Syst. Evol. Microbiol.">
        <title>The Global Catalogue of Microorganisms (GCM) 10K type strain sequencing project: providing services to taxonomists for standard genome sequencing and annotation.</title>
        <authorList>
            <consortium name="The Broad Institute Genomics Platform"/>
            <consortium name="The Broad Institute Genome Sequencing Center for Infectious Disease"/>
            <person name="Wu L."/>
            <person name="Ma J."/>
        </authorList>
    </citation>
    <scope>NUCLEOTIDE SEQUENCE [LARGE SCALE GENOMIC DNA]</scope>
    <source>
        <strain evidence="2">KACC 12507</strain>
    </source>
</reference>
<dbReference type="PANTHER" id="PTHR43747">
    <property type="entry name" value="FAD-BINDING PROTEIN"/>
    <property type="match status" value="1"/>
</dbReference>
<dbReference type="EC" id="1.14.19.-" evidence="1"/>
<dbReference type="PIRSF" id="PIRSF011396">
    <property type="entry name" value="Trp_halogenase"/>
    <property type="match status" value="1"/>
</dbReference>
<comment type="caution">
    <text evidence="1">The sequence shown here is derived from an EMBL/GenBank/DDBJ whole genome shotgun (WGS) entry which is preliminary data.</text>
</comment>
<evidence type="ECO:0000313" key="1">
    <source>
        <dbReference type="EMBL" id="MFC4699130.1"/>
    </source>
</evidence>
<gene>
    <name evidence="1" type="ORF">ACFO4O_03045</name>
</gene>
<name>A0ABV9LU34_9ALTE</name>
<dbReference type="RefSeq" id="WP_382405871.1">
    <property type="nucleotide sequence ID" value="NZ_JBHSGU010000002.1"/>
</dbReference>
<sequence length="494" mass="55421">MTSQAHRIVIAGGGTAGWMAANLLQHYWQQLDVEVHLVESAQIGIIGVGEGSTPSLKRFFQTLEIPESEWMEQCNATYKVSIQFNDWSPKAKYNSYQHPFISQVDTFSERRFYVNCYTRRLGLDVETRPEKFLLNGWLANQGKSPLVPPNFPFDVEYGYHFDSGLLGQFLAGRAKQKGVKHTEGNIAQVQTSASGDICALVLQDGQRIEGDLFIDCTGFDSLLLQKTLGVKFNSFKSNLFNDAAVAMPSAAITPLQNQTHASALSHGWAWQIPLTHRTGNGYVYSSDYINAEQAEHELRAKLGLLDADVPVKHLKMKVGQVEQHWAKNCLALGLSQGFIEPLEATALHLVQTAIESFADAYGKGKFTTQHQQSYNQQMTENFEAVRNYIVAHYKLNSRDDSQYWKDNRANNAISDSLKHILQVWFNNGDLQQEIKRQNLSSHFGTASWHCLLAGYGTFPNLAPNQPGKGDLYKDYKLEEFFSGCMLNFSKVASV</sequence>
<dbReference type="SUPFAM" id="SSF51905">
    <property type="entry name" value="FAD/NAD(P)-binding domain"/>
    <property type="match status" value="1"/>
</dbReference>
<dbReference type="InterPro" id="IPR006905">
    <property type="entry name" value="Flavin_halogenase"/>
</dbReference>
<dbReference type="GO" id="GO:0016491">
    <property type="term" value="F:oxidoreductase activity"/>
    <property type="evidence" value="ECO:0007669"/>
    <property type="project" value="UniProtKB-KW"/>
</dbReference>
<dbReference type="EMBL" id="JBHSGU010000002">
    <property type="protein sequence ID" value="MFC4699130.1"/>
    <property type="molecule type" value="Genomic_DNA"/>
</dbReference>
<organism evidence="1 2">
    <name type="scientific">Glaciecola siphonariae</name>
    <dbReference type="NCBI Taxonomy" id="521012"/>
    <lineage>
        <taxon>Bacteria</taxon>
        <taxon>Pseudomonadati</taxon>
        <taxon>Pseudomonadota</taxon>
        <taxon>Gammaproteobacteria</taxon>
        <taxon>Alteromonadales</taxon>
        <taxon>Alteromonadaceae</taxon>
        <taxon>Glaciecola</taxon>
    </lineage>
</organism>
<dbReference type="InterPro" id="IPR050816">
    <property type="entry name" value="Flavin-dep_Halogenase_NPB"/>
</dbReference>
<keyword evidence="1" id="KW-0560">Oxidoreductase</keyword>
<accession>A0ABV9LU34</accession>
<dbReference type="InterPro" id="IPR036188">
    <property type="entry name" value="FAD/NAD-bd_sf"/>
</dbReference>